<sequence>MIANPLQLTFIRLPLSCPQAEPLRAQALRAPLALADELAAAEAELTALRAEADAMRAEAEQQVEAIREAAVAAAYAECEVIRRQAREDAVADAVAWMVSEAELEAEVARQLMQRWRPMLADVLAALLGQAEQNEQYLSQLARWVLERLPQGRFRLSVSVAQHAAVVAAFAHLAEVSVEADADLACGQAVLDNGLVRVRLDWPAHRDRLLRQLAGECEDAKHG</sequence>
<accession>A0A4R7B3J3</accession>
<evidence type="ECO:0008006" key="4">
    <source>
        <dbReference type="Google" id="ProtNLM"/>
    </source>
</evidence>
<organism evidence="2 3">
    <name type="scientific">Paludibacterium purpuratum</name>
    <dbReference type="NCBI Taxonomy" id="1144873"/>
    <lineage>
        <taxon>Bacteria</taxon>
        <taxon>Pseudomonadati</taxon>
        <taxon>Pseudomonadota</taxon>
        <taxon>Betaproteobacteria</taxon>
        <taxon>Neisseriales</taxon>
        <taxon>Chromobacteriaceae</taxon>
        <taxon>Paludibacterium</taxon>
    </lineage>
</organism>
<feature type="coiled-coil region" evidence="1">
    <location>
        <begin position="38"/>
        <end position="69"/>
    </location>
</feature>
<dbReference type="EMBL" id="SNZP01000010">
    <property type="protein sequence ID" value="TDR76590.1"/>
    <property type="molecule type" value="Genomic_DNA"/>
</dbReference>
<dbReference type="OrthoDB" id="8596438at2"/>
<gene>
    <name evidence="2" type="ORF">DFP86_11015</name>
</gene>
<dbReference type="AlphaFoldDB" id="A0A4R7B3J3"/>
<reference evidence="2 3" key="1">
    <citation type="submission" date="2019-03" db="EMBL/GenBank/DDBJ databases">
        <title>Genomic Encyclopedia of Type Strains, Phase III (KMG-III): the genomes of soil and plant-associated and newly described type strains.</title>
        <authorList>
            <person name="Whitman W."/>
        </authorList>
    </citation>
    <scope>NUCLEOTIDE SEQUENCE [LARGE SCALE GENOMIC DNA]</scope>
    <source>
        <strain evidence="2 3">CECT 8976</strain>
    </source>
</reference>
<evidence type="ECO:0000313" key="2">
    <source>
        <dbReference type="EMBL" id="TDR76590.1"/>
    </source>
</evidence>
<comment type="caution">
    <text evidence="2">The sequence shown here is derived from an EMBL/GenBank/DDBJ whole genome shotgun (WGS) entry which is preliminary data.</text>
</comment>
<name>A0A4R7B3J3_9NEIS</name>
<dbReference type="Proteomes" id="UP000295611">
    <property type="component" value="Unassembled WGS sequence"/>
</dbReference>
<evidence type="ECO:0000256" key="1">
    <source>
        <dbReference type="SAM" id="Coils"/>
    </source>
</evidence>
<protein>
    <recommendedName>
        <fullName evidence="4">Type III secretion protein L</fullName>
    </recommendedName>
</protein>
<keyword evidence="3" id="KW-1185">Reference proteome</keyword>
<proteinExistence type="predicted"/>
<evidence type="ECO:0000313" key="3">
    <source>
        <dbReference type="Proteomes" id="UP000295611"/>
    </source>
</evidence>
<keyword evidence="1" id="KW-0175">Coiled coil</keyword>
<dbReference type="RefSeq" id="WP_133681758.1">
    <property type="nucleotide sequence ID" value="NZ_SNZP01000010.1"/>
</dbReference>